<evidence type="ECO:0000313" key="4">
    <source>
        <dbReference type="Proteomes" id="UP001652624"/>
    </source>
</evidence>
<dbReference type="SUPFAM" id="SSF56436">
    <property type="entry name" value="C-type lectin-like"/>
    <property type="match status" value="1"/>
</dbReference>
<keyword evidence="4" id="KW-1185">Reference proteome</keyword>
<dbReference type="Pfam" id="PF03954">
    <property type="entry name" value="Lectin_N"/>
    <property type="match status" value="1"/>
</dbReference>
<dbReference type="InterPro" id="IPR016187">
    <property type="entry name" value="CTDL_fold"/>
</dbReference>
<dbReference type="InterPro" id="IPR001304">
    <property type="entry name" value="C-type_lectin-like"/>
</dbReference>
<dbReference type="OrthoDB" id="2142683at2759"/>
<evidence type="ECO:0000313" key="5">
    <source>
        <dbReference type="RefSeq" id="XP_016043000.2"/>
    </source>
</evidence>
<organism evidence="4 5">
    <name type="scientific">Erinaceus europaeus</name>
    <name type="common">Western European hedgehog</name>
    <dbReference type="NCBI Taxonomy" id="9365"/>
    <lineage>
        <taxon>Eukaryota</taxon>
        <taxon>Metazoa</taxon>
        <taxon>Chordata</taxon>
        <taxon>Craniata</taxon>
        <taxon>Vertebrata</taxon>
        <taxon>Euteleostomi</taxon>
        <taxon>Mammalia</taxon>
        <taxon>Eutheria</taxon>
        <taxon>Laurasiatheria</taxon>
        <taxon>Eulipotyphla</taxon>
        <taxon>Erinaceidae</taxon>
        <taxon>Erinaceinae</taxon>
        <taxon>Erinaceus</taxon>
    </lineage>
</organism>
<dbReference type="GeneID" id="103113717"/>
<dbReference type="PANTHER" id="PTHR22803">
    <property type="entry name" value="MANNOSE, PHOSPHOLIPASE, LECTIN RECEPTOR RELATED"/>
    <property type="match status" value="1"/>
</dbReference>
<keyword evidence="1" id="KW-0430">Lectin</keyword>
<dbReference type="AlphaFoldDB" id="A0A1S3W9H5"/>
<dbReference type="Gene3D" id="3.10.100.10">
    <property type="entry name" value="Mannose-Binding Protein A, subunit A"/>
    <property type="match status" value="1"/>
</dbReference>
<dbReference type="InterPro" id="IPR050111">
    <property type="entry name" value="C-type_lectin/snaclec_domain"/>
</dbReference>
<dbReference type="PROSITE" id="PS50041">
    <property type="entry name" value="C_TYPE_LECTIN_2"/>
    <property type="match status" value="1"/>
</dbReference>
<dbReference type="Proteomes" id="UP001652624">
    <property type="component" value="Chromosome 12"/>
</dbReference>
<dbReference type="eggNOG" id="KOG4297">
    <property type="taxonomic scope" value="Eukaryota"/>
</dbReference>
<evidence type="ECO:0000256" key="2">
    <source>
        <dbReference type="SAM" id="Phobius"/>
    </source>
</evidence>
<feature type="transmembrane region" description="Helical" evidence="2">
    <location>
        <begin position="20"/>
        <end position="40"/>
    </location>
</feature>
<dbReference type="InterPro" id="IPR033989">
    <property type="entry name" value="CD209-like_CTLD"/>
</dbReference>
<keyword evidence="2" id="KW-0472">Membrane</keyword>
<dbReference type="FunCoup" id="A0A1S3W9H5">
    <property type="interactions" value="15"/>
</dbReference>
<dbReference type="CDD" id="cd03590">
    <property type="entry name" value="CLECT_DC-SIGN_like"/>
    <property type="match status" value="1"/>
</dbReference>
<gene>
    <name evidence="5" type="primary">LOC103113717</name>
</gene>
<sequence>MPPPQSLLKYLCSGLRPVLLSLGLSLLLLVGICVIGSQNFKSQRDMVTMRAEFNNFSSNTTATVQALRSQGDNMQETITSLGTEMEKHKQEIQIARSLNELILLVQKELNKDQQEFKQGYPEMLQLVHWLVTDLKSLTCEVIALKSNGSKTSCCPLNWLEFEGSCYWFSRSGKPWAEAEKYCQLEDSHLVVINSKDEQNFVQKHIGFFYNTWIGLSDSDGDWKWVDGTDYETNFKNLTPGQPDNLQGHILGIGENCTYIHSNGKWNDDICERLYQWACETSVGKAS</sequence>
<accession>A0A1S3W9H5</accession>
<reference evidence="5" key="1">
    <citation type="submission" date="2025-08" db="UniProtKB">
        <authorList>
            <consortium name="RefSeq"/>
        </authorList>
    </citation>
    <scope>IDENTIFICATION</scope>
</reference>
<keyword evidence="2" id="KW-0812">Transmembrane</keyword>
<evidence type="ECO:0000256" key="1">
    <source>
        <dbReference type="ARBA" id="ARBA00022734"/>
    </source>
</evidence>
<dbReference type="GO" id="GO:0030246">
    <property type="term" value="F:carbohydrate binding"/>
    <property type="evidence" value="ECO:0007669"/>
    <property type="project" value="UniProtKB-KW"/>
</dbReference>
<protein>
    <submittedName>
        <fullName evidence="5">C-type lectin domain family 10 member A-like</fullName>
    </submittedName>
</protein>
<dbReference type="SMART" id="SM00034">
    <property type="entry name" value="CLECT"/>
    <property type="match status" value="1"/>
</dbReference>
<name>A0A1S3W9H5_ERIEU</name>
<evidence type="ECO:0000259" key="3">
    <source>
        <dbReference type="PROSITE" id="PS50041"/>
    </source>
</evidence>
<dbReference type="InParanoid" id="A0A1S3W9H5"/>
<feature type="domain" description="C-type lectin" evidence="3">
    <location>
        <begin position="161"/>
        <end position="279"/>
    </location>
</feature>
<keyword evidence="2" id="KW-1133">Transmembrane helix</keyword>
<dbReference type="Pfam" id="PF00059">
    <property type="entry name" value="Lectin_C"/>
    <property type="match status" value="1"/>
</dbReference>
<proteinExistence type="predicted"/>
<dbReference type="InterPro" id="IPR016186">
    <property type="entry name" value="C-type_lectin-like/link_sf"/>
</dbReference>
<dbReference type="RefSeq" id="XP_016043000.2">
    <property type="nucleotide sequence ID" value="XM_016187514.2"/>
</dbReference>